<reference evidence="5 6" key="1">
    <citation type="submission" date="2021-03" db="EMBL/GenBank/DDBJ databases">
        <title>Identification of novel Bacillus strains.</title>
        <authorList>
            <person name="Xiao Z."/>
            <person name="Li Y."/>
            <person name="Shen J."/>
        </authorList>
    </citation>
    <scope>NUCLEOTIDE SEQUENCE [LARGE SCALE GENOMIC DNA]</scope>
    <source>
        <strain evidence="5 6">SY8</strain>
    </source>
</reference>
<dbReference type="RefSeq" id="WP_208018398.1">
    <property type="nucleotide sequence ID" value="NZ_JAGDQJ010000019.1"/>
</dbReference>
<dbReference type="Proteomes" id="UP000677611">
    <property type="component" value="Unassembled WGS sequence"/>
</dbReference>
<organism evidence="5 6">
    <name type="scientific">Bacillus arachidis</name>
    <dbReference type="NCBI Taxonomy" id="2819290"/>
    <lineage>
        <taxon>Bacteria</taxon>
        <taxon>Bacillati</taxon>
        <taxon>Bacillota</taxon>
        <taxon>Bacilli</taxon>
        <taxon>Bacillales</taxon>
        <taxon>Bacillaceae</taxon>
        <taxon>Bacillus</taxon>
    </lineage>
</organism>
<evidence type="ECO:0000313" key="5">
    <source>
        <dbReference type="EMBL" id="MBO1626878.1"/>
    </source>
</evidence>
<dbReference type="SMART" id="SM00345">
    <property type="entry name" value="HTH_GNTR"/>
    <property type="match status" value="1"/>
</dbReference>
<dbReference type="InterPro" id="IPR000524">
    <property type="entry name" value="Tscrpt_reg_HTH_GntR"/>
</dbReference>
<comment type="caution">
    <text evidence="5">The sequence shown here is derived from an EMBL/GenBank/DDBJ whole genome shotgun (WGS) entry which is preliminary data.</text>
</comment>
<dbReference type="SUPFAM" id="SSF46785">
    <property type="entry name" value="Winged helix' DNA-binding domain"/>
    <property type="match status" value="1"/>
</dbReference>
<sequence length="134" mass="15304">MFITINIQSDIPIYEQLVHQIIEGIAKEELKEGETLPSVRLLASDLGVNMLTINKAYQLLKQKGFIQIHRQKGATVNTTQLHDNSAFFERSELTLQPFIAEAKCRGISKKALLQFVQSLANHFEWEETKHGHMD</sequence>
<dbReference type="CDD" id="cd07377">
    <property type="entry name" value="WHTH_GntR"/>
    <property type="match status" value="1"/>
</dbReference>
<proteinExistence type="predicted"/>
<dbReference type="EMBL" id="JAGDQJ010000019">
    <property type="protein sequence ID" value="MBO1626878.1"/>
    <property type="molecule type" value="Genomic_DNA"/>
</dbReference>
<evidence type="ECO:0000259" key="4">
    <source>
        <dbReference type="PROSITE" id="PS50949"/>
    </source>
</evidence>
<dbReference type="InterPro" id="IPR036390">
    <property type="entry name" value="WH_DNA-bd_sf"/>
</dbReference>
<dbReference type="Pfam" id="PF00392">
    <property type="entry name" value="GntR"/>
    <property type="match status" value="1"/>
</dbReference>
<name>A0ABS3P127_9BACI</name>
<keyword evidence="1" id="KW-0805">Transcription regulation</keyword>
<dbReference type="InterPro" id="IPR036388">
    <property type="entry name" value="WH-like_DNA-bd_sf"/>
</dbReference>
<gene>
    <name evidence="5" type="ORF">J4P90_16890</name>
</gene>
<evidence type="ECO:0000256" key="3">
    <source>
        <dbReference type="ARBA" id="ARBA00023163"/>
    </source>
</evidence>
<dbReference type="PANTHER" id="PTHR38445:SF12">
    <property type="entry name" value="GNTR-FAMILY TRANSCRIPTIONAL REGULATOR"/>
    <property type="match status" value="1"/>
</dbReference>
<dbReference type="Gene3D" id="1.10.10.10">
    <property type="entry name" value="Winged helix-like DNA-binding domain superfamily/Winged helix DNA-binding domain"/>
    <property type="match status" value="1"/>
</dbReference>
<keyword evidence="2" id="KW-0238">DNA-binding</keyword>
<accession>A0ABS3P127</accession>
<evidence type="ECO:0000256" key="1">
    <source>
        <dbReference type="ARBA" id="ARBA00023015"/>
    </source>
</evidence>
<evidence type="ECO:0000313" key="6">
    <source>
        <dbReference type="Proteomes" id="UP000677611"/>
    </source>
</evidence>
<keyword evidence="6" id="KW-1185">Reference proteome</keyword>
<evidence type="ECO:0000256" key="2">
    <source>
        <dbReference type="ARBA" id="ARBA00023125"/>
    </source>
</evidence>
<protein>
    <submittedName>
        <fullName evidence="5">GntR family transcriptional regulator</fullName>
    </submittedName>
</protein>
<dbReference type="PROSITE" id="PS50949">
    <property type="entry name" value="HTH_GNTR"/>
    <property type="match status" value="1"/>
</dbReference>
<dbReference type="PANTHER" id="PTHR38445">
    <property type="entry name" value="HTH-TYPE TRANSCRIPTIONAL REPRESSOR YTRA"/>
    <property type="match status" value="1"/>
</dbReference>
<keyword evidence="3" id="KW-0804">Transcription</keyword>
<feature type="domain" description="HTH gntR-type" evidence="4">
    <location>
        <begin position="11"/>
        <end position="79"/>
    </location>
</feature>